<organism evidence="1 2">
    <name type="scientific">Kitasatospora atroaurantiaca</name>
    <dbReference type="NCBI Taxonomy" id="285545"/>
    <lineage>
        <taxon>Bacteria</taxon>
        <taxon>Bacillati</taxon>
        <taxon>Actinomycetota</taxon>
        <taxon>Actinomycetes</taxon>
        <taxon>Kitasatosporales</taxon>
        <taxon>Streptomycetaceae</taxon>
        <taxon>Kitasatospora</taxon>
    </lineage>
</organism>
<dbReference type="Proteomes" id="UP000318416">
    <property type="component" value="Unassembled WGS sequence"/>
</dbReference>
<keyword evidence="2" id="KW-1185">Reference proteome</keyword>
<accession>A0A561F0A6</accession>
<protein>
    <submittedName>
        <fullName evidence="1">Uncharacterized protein</fullName>
    </submittedName>
</protein>
<proteinExistence type="predicted"/>
<sequence length="79" mass="8990">MEVRHYAGEAVVHTDEATYECRSVLRSLAELVAPKVSEQARAPLDLDRWSGTLPTRYAIARDLRGVRWALAVLRDCRHD</sequence>
<dbReference type="EMBL" id="VIVR01000001">
    <property type="protein sequence ID" value="TWE21294.1"/>
    <property type="molecule type" value="Genomic_DNA"/>
</dbReference>
<evidence type="ECO:0000313" key="2">
    <source>
        <dbReference type="Proteomes" id="UP000318416"/>
    </source>
</evidence>
<dbReference type="AlphaFoldDB" id="A0A561F0A6"/>
<gene>
    <name evidence="1" type="ORF">FB465_6466</name>
</gene>
<evidence type="ECO:0000313" key="1">
    <source>
        <dbReference type="EMBL" id="TWE21294.1"/>
    </source>
</evidence>
<name>A0A561F0A6_9ACTN</name>
<comment type="caution">
    <text evidence="1">The sequence shown here is derived from an EMBL/GenBank/DDBJ whole genome shotgun (WGS) entry which is preliminary data.</text>
</comment>
<reference evidence="1 2" key="1">
    <citation type="submission" date="2019-06" db="EMBL/GenBank/DDBJ databases">
        <title>Sequencing the genomes of 1000 actinobacteria strains.</title>
        <authorList>
            <person name="Klenk H.-P."/>
        </authorList>
    </citation>
    <scope>NUCLEOTIDE SEQUENCE [LARGE SCALE GENOMIC DNA]</scope>
    <source>
        <strain evidence="1 2">DSM 41649</strain>
    </source>
</reference>